<evidence type="ECO:0000313" key="2">
    <source>
        <dbReference type="Proteomes" id="UP000540929"/>
    </source>
</evidence>
<comment type="caution">
    <text evidence="1">The sequence shown here is derived from an EMBL/GenBank/DDBJ whole genome shotgun (WGS) entry which is preliminary data.</text>
</comment>
<evidence type="ECO:0000313" key="1">
    <source>
        <dbReference type="EMBL" id="NYH21711.1"/>
    </source>
</evidence>
<gene>
    <name evidence="1" type="ORF">GGD40_001190</name>
</gene>
<name>A0A7Z0B4Y0_9BURK</name>
<reference evidence="1 2" key="1">
    <citation type="submission" date="2020-07" db="EMBL/GenBank/DDBJ databases">
        <title>Exploring microbial biodiversity for novel pathways involved in the catabolism of aromatic compounds derived from lignin.</title>
        <authorList>
            <person name="Elkins J."/>
        </authorList>
    </citation>
    <scope>NUCLEOTIDE SEQUENCE [LARGE SCALE GENOMIC DNA]</scope>
    <source>
        <strain evidence="1 2">H2C3C</strain>
    </source>
</reference>
<sequence>MNQYLFDRATQAFGGAGKAAQLPARREVFIVRRLESAISVLAANEMAMDVASVAREARLRISTVLRYQREGAR</sequence>
<proteinExistence type="predicted"/>
<organism evidence="1 2">
    <name type="scientific">Paraburkholderia bryophila</name>
    <dbReference type="NCBI Taxonomy" id="420952"/>
    <lineage>
        <taxon>Bacteria</taxon>
        <taxon>Pseudomonadati</taxon>
        <taxon>Pseudomonadota</taxon>
        <taxon>Betaproteobacteria</taxon>
        <taxon>Burkholderiales</taxon>
        <taxon>Burkholderiaceae</taxon>
        <taxon>Paraburkholderia</taxon>
    </lineage>
</organism>
<dbReference type="Proteomes" id="UP000540929">
    <property type="component" value="Unassembled WGS sequence"/>
</dbReference>
<accession>A0A7Z0B4Y0</accession>
<protein>
    <submittedName>
        <fullName evidence="1">Uncharacterized protein</fullName>
    </submittedName>
</protein>
<dbReference type="RefSeq" id="WP_257030357.1">
    <property type="nucleotide sequence ID" value="NZ_JACCAS010000001.1"/>
</dbReference>
<keyword evidence="2" id="KW-1185">Reference proteome</keyword>
<dbReference type="AlphaFoldDB" id="A0A7Z0B4Y0"/>
<dbReference type="EMBL" id="JACCAS010000001">
    <property type="protein sequence ID" value="NYH21711.1"/>
    <property type="molecule type" value="Genomic_DNA"/>
</dbReference>